<protein>
    <submittedName>
        <fullName evidence="1">Uncharacterized protein</fullName>
    </submittedName>
</protein>
<proteinExistence type="predicted"/>
<keyword evidence="2" id="KW-1185">Reference proteome</keyword>
<evidence type="ECO:0000313" key="1">
    <source>
        <dbReference type="EMBL" id="CAG37160.1"/>
    </source>
</evidence>
<name>Q6AKG5_DESPS</name>
<dbReference type="Proteomes" id="UP000000602">
    <property type="component" value="Chromosome"/>
</dbReference>
<sequence>MLALMRQDGAVRGLKVGCMGTTLDDHPSCFRQDSEACKLFLGLLPPFNIRFFYMDSLKPIVLNCLLKSCGEAVAMNRTTKFNFANTTLF</sequence>
<reference evidence="2" key="1">
    <citation type="journal article" date="2004" name="Environ. Microbiol.">
        <title>The genome of Desulfotalea psychrophila, a sulfate-reducing bacterium from permanently cold Arctic sediments.</title>
        <authorList>
            <person name="Rabus R."/>
            <person name="Ruepp A."/>
            <person name="Frickey T."/>
            <person name="Rattei T."/>
            <person name="Fartmann B."/>
            <person name="Stark M."/>
            <person name="Bauer M."/>
            <person name="Zibat A."/>
            <person name="Lombardot T."/>
            <person name="Becker I."/>
            <person name="Amann J."/>
            <person name="Gellner K."/>
            <person name="Teeling H."/>
            <person name="Leuschner W.D."/>
            <person name="Gloeckner F.-O."/>
            <person name="Lupas A.N."/>
            <person name="Amann R."/>
            <person name="Klenk H.-P."/>
        </authorList>
    </citation>
    <scope>NUCLEOTIDE SEQUENCE [LARGE SCALE GENOMIC DNA]</scope>
    <source>
        <strain evidence="2">DSM 12343 / LSv54</strain>
    </source>
</reference>
<dbReference type="KEGG" id="dps:DP2431"/>
<accession>Q6AKG5</accession>
<gene>
    <name evidence="1" type="ordered locus">DP2431</name>
</gene>
<organism evidence="1 2">
    <name type="scientific">Desulfotalea psychrophila (strain LSv54 / DSM 12343)</name>
    <dbReference type="NCBI Taxonomy" id="177439"/>
    <lineage>
        <taxon>Bacteria</taxon>
        <taxon>Pseudomonadati</taxon>
        <taxon>Thermodesulfobacteriota</taxon>
        <taxon>Desulfobulbia</taxon>
        <taxon>Desulfobulbales</taxon>
        <taxon>Desulfocapsaceae</taxon>
        <taxon>Desulfotalea</taxon>
    </lineage>
</organism>
<dbReference type="HOGENOM" id="CLU_2449820_0_0_7"/>
<dbReference type="AlphaFoldDB" id="Q6AKG5"/>
<dbReference type="EMBL" id="CR522870">
    <property type="protein sequence ID" value="CAG37160.1"/>
    <property type="molecule type" value="Genomic_DNA"/>
</dbReference>
<evidence type="ECO:0000313" key="2">
    <source>
        <dbReference type="Proteomes" id="UP000000602"/>
    </source>
</evidence>